<evidence type="ECO:0000313" key="2">
    <source>
        <dbReference type="EMBL" id="GEO15031.1"/>
    </source>
</evidence>
<evidence type="ECO:0000313" key="3">
    <source>
        <dbReference type="Proteomes" id="UP000321085"/>
    </source>
</evidence>
<name>A0A512BSV5_9HYPH</name>
<dbReference type="InterPro" id="IPR004045">
    <property type="entry name" value="Glutathione_S-Trfase_N"/>
</dbReference>
<dbReference type="Pfam" id="PF13409">
    <property type="entry name" value="GST_N_2"/>
    <property type="match status" value="1"/>
</dbReference>
<comment type="caution">
    <text evidence="2">The sequence shown here is derived from an EMBL/GenBank/DDBJ whole genome shotgun (WGS) entry which is preliminary data.</text>
</comment>
<gene>
    <name evidence="2" type="ORF">MAE02_27270</name>
</gene>
<dbReference type="Gene3D" id="3.40.30.10">
    <property type="entry name" value="Glutaredoxin"/>
    <property type="match status" value="1"/>
</dbReference>
<sequence length="114" mass="12115">MQKLGRLHRGQDTSIKLYYTPGAGSLASRIVACEAGLQIDYDKVDLKNQTTASGCSFSKINPKGGVPALSLNNGEVLTEASVVVQFLADQAPHAQLILWRAPWTGTGSRNGSIS</sequence>
<dbReference type="AlphaFoldDB" id="A0A512BSV5"/>
<protein>
    <recommendedName>
        <fullName evidence="1">GST N-terminal domain-containing protein</fullName>
    </recommendedName>
</protein>
<dbReference type="EMBL" id="BJYU01000034">
    <property type="protein sequence ID" value="GEO15031.1"/>
    <property type="molecule type" value="Genomic_DNA"/>
</dbReference>
<dbReference type="SUPFAM" id="SSF52833">
    <property type="entry name" value="Thioredoxin-like"/>
    <property type="match status" value="1"/>
</dbReference>
<dbReference type="CDD" id="cd03057">
    <property type="entry name" value="GST_N_Beta"/>
    <property type="match status" value="1"/>
</dbReference>
<keyword evidence="3" id="KW-1185">Reference proteome</keyword>
<accession>A0A512BSV5</accession>
<organism evidence="2 3">
    <name type="scientific">Microvirga aerophila</name>
    <dbReference type="NCBI Taxonomy" id="670291"/>
    <lineage>
        <taxon>Bacteria</taxon>
        <taxon>Pseudomonadati</taxon>
        <taxon>Pseudomonadota</taxon>
        <taxon>Alphaproteobacteria</taxon>
        <taxon>Hyphomicrobiales</taxon>
        <taxon>Methylobacteriaceae</taxon>
        <taxon>Microvirga</taxon>
    </lineage>
</organism>
<dbReference type="PROSITE" id="PS50404">
    <property type="entry name" value="GST_NTER"/>
    <property type="match status" value="1"/>
</dbReference>
<dbReference type="RefSeq" id="WP_245439286.1">
    <property type="nucleotide sequence ID" value="NZ_BJYU01000034.1"/>
</dbReference>
<reference evidence="2 3" key="1">
    <citation type="submission" date="2019-07" db="EMBL/GenBank/DDBJ databases">
        <title>Whole genome shotgun sequence of Microvirga aerophila NBRC 106136.</title>
        <authorList>
            <person name="Hosoyama A."/>
            <person name="Uohara A."/>
            <person name="Ohji S."/>
            <person name="Ichikawa N."/>
        </authorList>
    </citation>
    <scope>NUCLEOTIDE SEQUENCE [LARGE SCALE GENOMIC DNA]</scope>
    <source>
        <strain evidence="2 3">NBRC 106136</strain>
    </source>
</reference>
<feature type="domain" description="GST N-terminal" evidence="1">
    <location>
        <begin position="12"/>
        <end position="95"/>
    </location>
</feature>
<evidence type="ECO:0000259" key="1">
    <source>
        <dbReference type="PROSITE" id="PS50404"/>
    </source>
</evidence>
<proteinExistence type="predicted"/>
<dbReference type="Proteomes" id="UP000321085">
    <property type="component" value="Unassembled WGS sequence"/>
</dbReference>
<dbReference type="InterPro" id="IPR036249">
    <property type="entry name" value="Thioredoxin-like_sf"/>
</dbReference>